<comment type="caution">
    <text evidence="1">The sequence shown here is derived from an EMBL/GenBank/DDBJ whole genome shotgun (WGS) entry which is preliminary data.</text>
</comment>
<name>I9Z9P9_HELPX</name>
<proteinExistence type="predicted"/>
<dbReference type="PATRIC" id="fig|992027.3.peg.1516"/>
<dbReference type="EMBL" id="AKNV01000006">
    <property type="protein sequence ID" value="EJB32918.1"/>
    <property type="molecule type" value="Genomic_DNA"/>
</dbReference>
<gene>
    <name evidence="1" type="ORF">HPNQ4053_1556</name>
</gene>
<dbReference type="Proteomes" id="UP000004260">
    <property type="component" value="Unassembled WGS sequence"/>
</dbReference>
<dbReference type="AlphaFoldDB" id="I9Z9P9"/>
<evidence type="ECO:0000313" key="1">
    <source>
        <dbReference type="EMBL" id="EJB32918.1"/>
    </source>
</evidence>
<protein>
    <submittedName>
        <fullName evidence="1">Uncharacterized protein</fullName>
    </submittedName>
</protein>
<sequence length="55" mass="6215">MFFGHSNPLKVIYPLISSEKLGGEALFYPNLTKTIFIKAANHSFKVALKNFLPNF</sequence>
<reference evidence="1 2" key="1">
    <citation type="journal article" date="2013" name="Pathog. Dis.">
        <title>Genome sequences of 65 Helicobacter pylori strains isolated from asymptomatic individuals and patients with gastric cancer, peptic ulcer disease, or gastritis.</title>
        <authorList>
            <person name="Blanchard T.G."/>
            <person name="Czinn S.J."/>
            <person name="Correa P."/>
            <person name="Nakazawa T."/>
            <person name="Keelan M."/>
            <person name="Morningstar L."/>
            <person name="Santana-Cruz I."/>
            <person name="Maroo A."/>
            <person name="McCracken C."/>
            <person name="Shefchek K."/>
            <person name="Daugherty S."/>
            <person name="Song Y."/>
            <person name="Fraser C.M."/>
            <person name="Fricke W.F."/>
        </authorList>
    </citation>
    <scope>NUCLEOTIDE SEQUENCE [LARGE SCALE GENOMIC DNA]</scope>
    <source>
        <strain evidence="1 2">NQ4053</strain>
    </source>
</reference>
<evidence type="ECO:0000313" key="2">
    <source>
        <dbReference type="Proteomes" id="UP000004260"/>
    </source>
</evidence>
<accession>I9Z9P9</accession>
<organism evidence="1 2">
    <name type="scientific">Helicobacter pylori NQ4053</name>
    <dbReference type="NCBI Taxonomy" id="992027"/>
    <lineage>
        <taxon>Bacteria</taxon>
        <taxon>Pseudomonadati</taxon>
        <taxon>Campylobacterota</taxon>
        <taxon>Epsilonproteobacteria</taxon>
        <taxon>Campylobacterales</taxon>
        <taxon>Helicobacteraceae</taxon>
        <taxon>Helicobacter</taxon>
    </lineage>
</organism>